<organism evidence="4 5">
    <name type="scientific">Pedobacter psychrophilus</name>
    <dbReference type="NCBI Taxonomy" id="1826909"/>
    <lineage>
        <taxon>Bacteria</taxon>
        <taxon>Pseudomonadati</taxon>
        <taxon>Bacteroidota</taxon>
        <taxon>Sphingobacteriia</taxon>
        <taxon>Sphingobacteriales</taxon>
        <taxon>Sphingobacteriaceae</taxon>
        <taxon>Pedobacter</taxon>
    </lineage>
</organism>
<dbReference type="PANTHER" id="PTHR43695:SF1">
    <property type="entry name" value="RHAMNOGALACTURONAN ACETYLESTERASE"/>
    <property type="match status" value="1"/>
</dbReference>
<evidence type="ECO:0000259" key="3">
    <source>
        <dbReference type="Pfam" id="PF13472"/>
    </source>
</evidence>
<evidence type="ECO:0000313" key="4">
    <source>
        <dbReference type="EMBL" id="OAQ38014.1"/>
    </source>
</evidence>
<feature type="domain" description="SGNH hydrolase-type esterase" evidence="3">
    <location>
        <begin position="30"/>
        <end position="181"/>
    </location>
</feature>
<dbReference type="GO" id="GO:0016788">
    <property type="term" value="F:hydrolase activity, acting on ester bonds"/>
    <property type="evidence" value="ECO:0007669"/>
    <property type="project" value="UniProtKB-ARBA"/>
</dbReference>
<reference evidence="4 5" key="2">
    <citation type="submission" date="2016-06" db="EMBL/GenBank/DDBJ databases">
        <title>Pedobacter psychrophilus sp. nov., isolated from Antarctic fragmentary rock.</title>
        <authorList>
            <person name="Svec P."/>
        </authorList>
    </citation>
    <scope>NUCLEOTIDE SEQUENCE [LARGE SCALE GENOMIC DNA]</scope>
    <source>
        <strain evidence="4 5">CCM 8644</strain>
    </source>
</reference>
<evidence type="ECO:0000313" key="5">
    <source>
        <dbReference type="Proteomes" id="UP000078459"/>
    </source>
</evidence>
<proteinExistence type="inferred from homology"/>
<dbReference type="STRING" id="1826909.A5893_16760"/>
<dbReference type="InterPro" id="IPR013830">
    <property type="entry name" value="SGNH_hydro"/>
</dbReference>
<keyword evidence="5" id="KW-1185">Reference proteome</keyword>
<keyword evidence="2" id="KW-0378">Hydrolase</keyword>
<dbReference type="PANTHER" id="PTHR43695">
    <property type="entry name" value="PUTATIVE (AFU_ORTHOLOGUE AFUA_2G17250)-RELATED"/>
    <property type="match status" value="1"/>
</dbReference>
<dbReference type="InterPro" id="IPR036514">
    <property type="entry name" value="SGNH_hydro_sf"/>
</dbReference>
<evidence type="ECO:0000256" key="1">
    <source>
        <dbReference type="ARBA" id="ARBA00008668"/>
    </source>
</evidence>
<dbReference type="Pfam" id="PF13472">
    <property type="entry name" value="Lipase_GDSL_2"/>
    <property type="match status" value="1"/>
</dbReference>
<dbReference type="Gene3D" id="3.40.50.1110">
    <property type="entry name" value="SGNH hydrolase"/>
    <property type="match status" value="1"/>
</dbReference>
<reference evidence="4 5" key="1">
    <citation type="submission" date="2016-04" db="EMBL/GenBank/DDBJ databases">
        <authorList>
            <person name="Evans L.H."/>
            <person name="Alamgir A."/>
            <person name="Owens N."/>
            <person name="Weber N.D."/>
            <person name="Virtaneva K."/>
            <person name="Barbian K."/>
            <person name="Babar A."/>
            <person name="Rosenke K."/>
        </authorList>
    </citation>
    <scope>NUCLEOTIDE SEQUENCE [LARGE SCALE GENOMIC DNA]</scope>
    <source>
        <strain evidence="4 5">CCM 8644</strain>
    </source>
</reference>
<comment type="similarity">
    <text evidence="1">Belongs to the 'GDSL' lipolytic enzyme family.</text>
</comment>
<dbReference type="CDD" id="cd01821">
    <property type="entry name" value="Rhamnogalacturan_acetylesterase_like"/>
    <property type="match status" value="1"/>
</dbReference>
<gene>
    <name evidence="4" type="ORF">A5893_16760</name>
</gene>
<dbReference type="EMBL" id="LWHJ01000032">
    <property type="protein sequence ID" value="OAQ38014.1"/>
    <property type="molecule type" value="Genomic_DNA"/>
</dbReference>
<protein>
    <submittedName>
        <fullName evidence="4">Rhamnogalacturonan acetylesterase</fullName>
    </submittedName>
</protein>
<dbReference type="InterPro" id="IPR037459">
    <property type="entry name" value="RhgT-like"/>
</dbReference>
<dbReference type="OrthoDB" id="9807041at2"/>
<comment type="caution">
    <text evidence="4">The sequence shown here is derived from an EMBL/GenBank/DDBJ whole genome shotgun (WGS) entry which is preliminary data.</text>
</comment>
<dbReference type="Proteomes" id="UP000078459">
    <property type="component" value="Unassembled WGS sequence"/>
</dbReference>
<name>A0A179DAS3_9SPHI</name>
<accession>A0A179DAS3</accession>
<evidence type="ECO:0000256" key="2">
    <source>
        <dbReference type="ARBA" id="ARBA00022801"/>
    </source>
</evidence>
<sequence length="248" mass="28148">MTKRKILFIIPIIVIIMAFKNSDKKTIYSIGDSTMYNASTENNYPGRGWMQMINIFFNDQTVINNLAASGRSSKSYRDEGLWNKAITRIKADDYVFIQFGHNDEKPDSLRHTDPQTSFKENIKNYVSEVLSKGAHPILFTSIARRTFDSNGKLKDTHSEYVSVIRDLAKEMNIPLVDLNKTTTQMIEKYGPEESKKLFLYVQPGVTSKLPDGKKDDTHLCEFGATKVAELAVEGLKEINSPLVKNLLK</sequence>
<dbReference type="AlphaFoldDB" id="A0A179DAS3"/>
<dbReference type="RefSeq" id="WP_068823836.1">
    <property type="nucleotide sequence ID" value="NZ_LWHJ01000032.1"/>
</dbReference>
<dbReference type="SUPFAM" id="SSF52266">
    <property type="entry name" value="SGNH hydrolase"/>
    <property type="match status" value="1"/>
</dbReference>